<dbReference type="EMBL" id="CAAALY010013579">
    <property type="protein sequence ID" value="VEL12031.1"/>
    <property type="molecule type" value="Genomic_DNA"/>
</dbReference>
<keyword evidence="3" id="KW-1185">Reference proteome</keyword>
<evidence type="ECO:0000256" key="1">
    <source>
        <dbReference type="SAM" id="MobiDB-lite"/>
    </source>
</evidence>
<dbReference type="OrthoDB" id="4187154at2759"/>
<gene>
    <name evidence="2" type="ORF">PXEA_LOCUS5471</name>
</gene>
<dbReference type="AlphaFoldDB" id="A0A448WHM3"/>
<feature type="region of interest" description="Disordered" evidence="1">
    <location>
        <begin position="299"/>
        <end position="342"/>
    </location>
</feature>
<protein>
    <submittedName>
        <fullName evidence="2">Uncharacterized protein</fullName>
    </submittedName>
</protein>
<comment type="caution">
    <text evidence="2">The sequence shown here is derived from an EMBL/GenBank/DDBJ whole genome shotgun (WGS) entry which is preliminary data.</text>
</comment>
<feature type="compositionally biased region" description="Polar residues" evidence="1">
    <location>
        <begin position="305"/>
        <end position="337"/>
    </location>
</feature>
<feature type="region of interest" description="Disordered" evidence="1">
    <location>
        <begin position="441"/>
        <end position="464"/>
    </location>
</feature>
<reference evidence="2" key="1">
    <citation type="submission" date="2018-11" db="EMBL/GenBank/DDBJ databases">
        <authorList>
            <consortium name="Pathogen Informatics"/>
        </authorList>
    </citation>
    <scope>NUCLEOTIDE SEQUENCE</scope>
</reference>
<feature type="compositionally biased region" description="Polar residues" evidence="1">
    <location>
        <begin position="441"/>
        <end position="450"/>
    </location>
</feature>
<accession>A0A448WHM3</accession>
<sequence>MMDDLRADAVEALLSFCTDDQERFTCSHEAGTILKPEDSKQDSYGGQDRENSLAFQETYAATQIISSADEVTFPVDNYANLLMGEENFLEGDSPDNVGLENRMTSSPCGPIPSSNSIPESLDNRISFSPDNIQTLLLNNSQGNARPWLESVRALPSFHTLFGRNLSESMDVSARTLPPLSPTHYEGWSSFQEPLIVRDSLSSSMTAQLSADEDPISYPRKRAASDTDLATFSLGQLLSFSDGGLLQNNKNAPKNEAILMHPKIFGLETPTPHAAIASVAPPLPANVPLLLIKQPSNCSSNSFSSQDVDTPSSLSAVVESQGTSSAPDCSELSSSTSQHDVDSIIGQGFPHARTSFPVGHRTVTLKVTRYDSTRPATLIPINTSNHNLVQSLPAIQHLPEPNTASQSVSLPLVGSPCANSYTSSLPASYLSSSALSYSIVNESKPTTSSNDPLAESHPSLEGPYSSPSANMAINCGISKLDVHSISNSEKCKDPLRSDEAKVRCYAGSQYRCPIKESRFNRWCSTPRNKPLNRNAVDTMELWYQAHVDFPYPTTEEKLDIARRGSVTLSQVVKALYMRLLSSINFKVWPTNFLSFYEIKYSIYILTGAR</sequence>
<proteinExistence type="predicted"/>
<dbReference type="Proteomes" id="UP000784294">
    <property type="component" value="Unassembled WGS sequence"/>
</dbReference>
<evidence type="ECO:0000313" key="3">
    <source>
        <dbReference type="Proteomes" id="UP000784294"/>
    </source>
</evidence>
<evidence type="ECO:0000313" key="2">
    <source>
        <dbReference type="EMBL" id="VEL12031.1"/>
    </source>
</evidence>
<name>A0A448WHM3_9PLAT</name>
<organism evidence="2 3">
    <name type="scientific">Protopolystoma xenopodis</name>
    <dbReference type="NCBI Taxonomy" id="117903"/>
    <lineage>
        <taxon>Eukaryota</taxon>
        <taxon>Metazoa</taxon>
        <taxon>Spiralia</taxon>
        <taxon>Lophotrochozoa</taxon>
        <taxon>Platyhelminthes</taxon>
        <taxon>Monogenea</taxon>
        <taxon>Polyopisthocotylea</taxon>
        <taxon>Polystomatidea</taxon>
        <taxon>Polystomatidae</taxon>
        <taxon>Protopolystoma</taxon>
    </lineage>
</organism>
<dbReference type="Gene3D" id="1.10.10.60">
    <property type="entry name" value="Homeodomain-like"/>
    <property type="match status" value="1"/>
</dbReference>